<dbReference type="InterPro" id="IPR024930">
    <property type="entry name" value="Skp_dom_sf"/>
</dbReference>
<sequence>MKRFLTLLPLALLLTVPHAQQSRSRVGFVNVQQLVAGMPGSAAYLALRKNVDADLGKREQSIQALAAKATRSRTAADRAALQKAQQDFASVQKGYASRLSTAFKPLSSKLDGAIASVAKSSGFGVVFDQQVAARSKLVVYANASATDLTPAVIKALKK</sequence>
<keyword evidence="5" id="KW-1185">Reference proteome</keyword>
<dbReference type="SUPFAM" id="SSF111384">
    <property type="entry name" value="OmpH-like"/>
    <property type="match status" value="1"/>
</dbReference>
<dbReference type="RefSeq" id="WP_380046623.1">
    <property type="nucleotide sequence ID" value="NZ_JBHSOH010000005.1"/>
</dbReference>
<comment type="similarity">
    <text evidence="1">Belongs to the Skp family.</text>
</comment>
<dbReference type="InterPro" id="IPR005632">
    <property type="entry name" value="Chaperone_Skp"/>
</dbReference>
<dbReference type="PANTHER" id="PTHR35089:SF1">
    <property type="entry name" value="CHAPERONE PROTEIN SKP"/>
    <property type="match status" value="1"/>
</dbReference>
<dbReference type="Gene3D" id="3.30.910.20">
    <property type="entry name" value="Skp domain"/>
    <property type="match status" value="1"/>
</dbReference>
<feature type="chain" id="PRO_5045338671" evidence="3">
    <location>
        <begin position="20"/>
        <end position="158"/>
    </location>
</feature>
<dbReference type="SMART" id="SM00935">
    <property type="entry name" value="OmpH"/>
    <property type="match status" value="1"/>
</dbReference>
<reference evidence="5" key="1">
    <citation type="journal article" date="2019" name="Int. J. Syst. Evol. Microbiol.">
        <title>The Global Catalogue of Microorganisms (GCM) 10K type strain sequencing project: providing services to taxonomists for standard genome sequencing and annotation.</title>
        <authorList>
            <consortium name="The Broad Institute Genomics Platform"/>
            <consortium name="The Broad Institute Genome Sequencing Center for Infectious Disease"/>
            <person name="Wu L."/>
            <person name="Ma J."/>
        </authorList>
    </citation>
    <scope>NUCLEOTIDE SEQUENCE [LARGE SCALE GENOMIC DNA]</scope>
    <source>
        <strain evidence="5">CGMCC 1.15053</strain>
    </source>
</reference>
<dbReference type="EMBL" id="JBHSOH010000005">
    <property type="protein sequence ID" value="MFC5847458.1"/>
    <property type="molecule type" value="Genomic_DNA"/>
</dbReference>
<dbReference type="Proteomes" id="UP001595979">
    <property type="component" value="Unassembled WGS sequence"/>
</dbReference>
<protein>
    <submittedName>
        <fullName evidence="4">OmpH family outer membrane protein</fullName>
    </submittedName>
</protein>
<gene>
    <name evidence="4" type="ORF">ACFPQ6_03970</name>
</gene>
<accession>A0ABW1DHI6</accession>
<evidence type="ECO:0000256" key="1">
    <source>
        <dbReference type="ARBA" id="ARBA00009091"/>
    </source>
</evidence>
<name>A0ABW1DHI6_9DEIO</name>
<proteinExistence type="inferred from homology"/>
<dbReference type="Pfam" id="PF03938">
    <property type="entry name" value="OmpH"/>
    <property type="match status" value="1"/>
</dbReference>
<evidence type="ECO:0000256" key="2">
    <source>
        <dbReference type="ARBA" id="ARBA00022729"/>
    </source>
</evidence>
<organism evidence="4 5">
    <name type="scientific">Deinococcus petrolearius</name>
    <dbReference type="NCBI Taxonomy" id="1751295"/>
    <lineage>
        <taxon>Bacteria</taxon>
        <taxon>Thermotogati</taxon>
        <taxon>Deinococcota</taxon>
        <taxon>Deinococci</taxon>
        <taxon>Deinococcales</taxon>
        <taxon>Deinococcaceae</taxon>
        <taxon>Deinococcus</taxon>
    </lineage>
</organism>
<dbReference type="PANTHER" id="PTHR35089">
    <property type="entry name" value="CHAPERONE PROTEIN SKP"/>
    <property type="match status" value="1"/>
</dbReference>
<keyword evidence="2 3" id="KW-0732">Signal</keyword>
<feature type="signal peptide" evidence="3">
    <location>
        <begin position="1"/>
        <end position="19"/>
    </location>
</feature>
<evidence type="ECO:0000313" key="5">
    <source>
        <dbReference type="Proteomes" id="UP001595979"/>
    </source>
</evidence>
<comment type="caution">
    <text evidence="4">The sequence shown here is derived from an EMBL/GenBank/DDBJ whole genome shotgun (WGS) entry which is preliminary data.</text>
</comment>
<evidence type="ECO:0000256" key="3">
    <source>
        <dbReference type="SAM" id="SignalP"/>
    </source>
</evidence>
<evidence type="ECO:0000313" key="4">
    <source>
        <dbReference type="EMBL" id="MFC5847458.1"/>
    </source>
</evidence>